<comment type="caution">
    <text evidence="1">The sequence shown here is derived from an EMBL/GenBank/DDBJ whole genome shotgun (WGS) entry which is preliminary data.</text>
</comment>
<gene>
    <name evidence="1" type="ORF">RPERSI_LOCUS4665</name>
</gene>
<keyword evidence="2" id="KW-1185">Reference proteome</keyword>
<name>A0ACA9M893_9GLOM</name>
<dbReference type="EMBL" id="CAJVQC010006595">
    <property type="protein sequence ID" value="CAG8568708.1"/>
    <property type="molecule type" value="Genomic_DNA"/>
</dbReference>
<evidence type="ECO:0000313" key="2">
    <source>
        <dbReference type="Proteomes" id="UP000789920"/>
    </source>
</evidence>
<sequence>MLKTQEQVLQTLTKIKESGELGTADKSKPWVLAGLSPAFTKIDINIWNQTPTNTNANESAHANINQDGCSLSHLAAIYQFHVAKTYEKYNVKDSYQNKSELAHLTLNAKKT</sequence>
<accession>A0ACA9M893</accession>
<feature type="non-terminal residue" evidence="1">
    <location>
        <position position="111"/>
    </location>
</feature>
<organism evidence="1 2">
    <name type="scientific">Racocetra persica</name>
    <dbReference type="NCBI Taxonomy" id="160502"/>
    <lineage>
        <taxon>Eukaryota</taxon>
        <taxon>Fungi</taxon>
        <taxon>Fungi incertae sedis</taxon>
        <taxon>Mucoromycota</taxon>
        <taxon>Glomeromycotina</taxon>
        <taxon>Glomeromycetes</taxon>
        <taxon>Diversisporales</taxon>
        <taxon>Gigasporaceae</taxon>
        <taxon>Racocetra</taxon>
    </lineage>
</organism>
<evidence type="ECO:0000313" key="1">
    <source>
        <dbReference type="EMBL" id="CAG8568708.1"/>
    </source>
</evidence>
<dbReference type="Proteomes" id="UP000789920">
    <property type="component" value="Unassembled WGS sequence"/>
</dbReference>
<protein>
    <submittedName>
        <fullName evidence="1">21797_t:CDS:1</fullName>
    </submittedName>
</protein>
<proteinExistence type="predicted"/>
<reference evidence="1" key="1">
    <citation type="submission" date="2021-06" db="EMBL/GenBank/DDBJ databases">
        <authorList>
            <person name="Kallberg Y."/>
            <person name="Tangrot J."/>
            <person name="Rosling A."/>
        </authorList>
    </citation>
    <scope>NUCLEOTIDE SEQUENCE</scope>
    <source>
        <strain evidence="1">MA461A</strain>
    </source>
</reference>